<dbReference type="SUPFAM" id="SSF47986">
    <property type="entry name" value="DEATH domain"/>
    <property type="match status" value="2"/>
</dbReference>
<gene>
    <name evidence="7" type="ORF">MEDL_23571</name>
</gene>
<evidence type="ECO:0000256" key="2">
    <source>
        <dbReference type="ARBA" id="ARBA00023043"/>
    </source>
</evidence>
<dbReference type="PANTHER" id="PTHR24171:SF9">
    <property type="entry name" value="ANKYRIN REPEAT DOMAIN-CONTAINING PROTEIN 39"/>
    <property type="match status" value="1"/>
</dbReference>
<organism evidence="7 8">
    <name type="scientific">Mytilus edulis</name>
    <name type="common">Blue mussel</name>
    <dbReference type="NCBI Taxonomy" id="6550"/>
    <lineage>
        <taxon>Eukaryota</taxon>
        <taxon>Metazoa</taxon>
        <taxon>Spiralia</taxon>
        <taxon>Lophotrochozoa</taxon>
        <taxon>Mollusca</taxon>
        <taxon>Bivalvia</taxon>
        <taxon>Autobranchia</taxon>
        <taxon>Pteriomorphia</taxon>
        <taxon>Mytilida</taxon>
        <taxon>Mytiloidea</taxon>
        <taxon>Mytilidae</taxon>
        <taxon>Mytilinae</taxon>
        <taxon>Mytilus</taxon>
    </lineage>
</organism>
<keyword evidence="5" id="KW-0472">Membrane</keyword>
<feature type="transmembrane region" description="Helical" evidence="5">
    <location>
        <begin position="89"/>
        <end position="111"/>
    </location>
</feature>
<evidence type="ECO:0000313" key="8">
    <source>
        <dbReference type="Proteomes" id="UP000683360"/>
    </source>
</evidence>
<evidence type="ECO:0000313" key="7">
    <source>
        <dbReference type="EMBL" id="CAG2209439.1"/>
    </source>
</evidence>
<evidence type="ECO:0000256" key="5">
    <source>
        <dbReference type="SAM" id="Phobius"/>
    </source>
</evidence>
<feature type="domain" description="CARD" evidence="6">
    <location>
        <begin position="421"/>
        <end position="517"/>
    </location>
</feature>
<proteinExistence type="predicted"/>
<dbReference type="Pfam" id="PF12796">
    <property type="entry name" value="Ank_2"/>
    <property type="match status" value="1"/>
</dbReference>
<dbReference type="AlphaFoldDB" id="A0A8S3RME3"/>
<dbReference type="Gene3D" id="1.10.533.10">
    <property type="entry name" value="Death Domain, Fas"/>
    <property type="match status" value="2"/>
</dbReference>
<protein>
    <recommendedName>
        <fullName evidence="6">CARD domain-containing protein</fullName>
    </recommendedName>
</protein>
<dbReference type="Pfam" id="PF00619">
    <property type="entry name" value="CARD"/>
    <property type="match status" value="1"/>
</dbReference>
<comment type="caution">
    <text evidence="7">The sequence shown here is derived from an EMBL/GenBank/DDBJ whole genome shotgun (WGS) entry which is preliminary data.</text>
</comment>
<dbReference type="InterPro" id="IPR002110">
    <property type="entry name" value="Ankyrin_rpt"/>
</dbReference>
<feature type="coiled-coil region" evidence="4">
    <location>
        <begin position="122"/>
        <end position="163"/>
    </location>
</feature>
<dbReference type="InterPro" id="IPR011029">
    <property type="entry name" value="DEATH-like_dom_sf"/>
</dbReference>
<keyword evidence="4" id="KW-0175">Coiled coil</keyword>
<keyword evidence="5" id="KW-1133">Transmembrane helix</keyword>
<sequence>MWTPQQRTLFIDVKTGRPNRKYDGKVLKDGYTLVIQNLTEKDLNVSYSCLYGVTYGEIKFLLEEDVFTSISTTPPKNTTGNAKLSPGEIASIITGIIMVFVLVLICIYFLIQRYRGSQIGDISDIKEKIIKVESEQEKVKQNIIKEEEKHSDLNERVIKIEKEEEEVIPKNIRGIVSVRMATNTLELEFSLQRQQLLQHLKQLDKSQQETLASDNDTVLPKEHHGSGDTPLIRACYHGYTDMIQWMLQNNVDVNQCRDDGVTGLIYGNQNGYTDIVKLLLERNPNIDLCQNDGSSPLYIASQNGHTDICVKSTDNIDRLGMAESGEDVVQPIDEADNRSFQSSQTDLQSLSSPKTEFQERSICSWSNKPQPIQTEEDNLLQAACTILYTVPRAIEHYIDREYKGGFLQAIRDYKDQLKTKLIPEEWDLLSKHLVTLLTYLTRFHHRLYHFYDQIIQDTILDNEVLDLLISRCILRKEDRAEIEHHPRQSDRNKCILDFLILRPEDSYSVLLEVLKESSTCSKDLIECMEGQLYSHHKVVSKSKVRSSITGFHSVRIQKNYHNLTQNLSNTECIIDSLISKGILNPDDRSEIVSSGVQTKINRKLIDYVRSEQDYQFFLTALTEDPSNAKLASDLELTNITSDELKLLQTGAILPSLTNAPGFQTMVTLVSMVTAVQISNTKPENHDISLSADLYRLTSWYKKMLKMTVIDSHQYQQLVQTVKEILVRLGEDDDSVDITWNVGMQKEVRKVLCGLKEKEEHTDLKEKMKKMEIEQDEVIPKNIRGISLVYMIWNFISSQQKTVLKIRNRIISSNCVLFKCLNYVDFTMKIRHH</sequence>
<evidence type="ECO:0000256" key="1">
    <source>
        <dbReference type="ARBA" id="ARBA00022737"/>
    </source>
</evidence>
<dbReference type="OrthoDB" id="7464126at2759"/>
<dbReference type="Gene3D" id="1.25.40.20">
    <property type="entry name" value="Ankyrin repeat-containing domain"/>
    <property type="match status" value="1"/>
</dbReference>
<keyword evidence="8" id="KW-1185">Reference proteome</keyword>
<dbReference type="PROSITE" id="PS50088">
    <property type="entry name" value="ANK_REPEAT"/>
    <property type="match status" value="2"/>
</dbReference>
<accession>A0A8S3RME3</accession>
<dbReference type="CDD" id="cd01671">
    <property type="entry name" value="CARD"/>
    <property type="match status" value="2"/>
</dbReference>
<evidence type="ECO:0000256" key="4">
    <source>
        <dbReference type="SAM" id="Coils"/>
    </source>
</evidence>
<dbReference type="SMART" id="SM00248">
    <property type="entry name" value="ANK"/>
    <property type="match status" value="3"/>
</dbReference>
<dbReference type="PROSITE" id="PS50297">
    <property type="entry name" value="ANK_REP_REGION"/>
    <property type="match status" value="1"/>
</dbReference>
<dbReference type="EMBL" id="CAJPWZ010001174">
    <property type="protein sequence ID" value="CAG2209439.1"/>
    <property type="molecule type" value="Genomic_DNA"/>
</dbReference>
<feature type="repeat" description="ANK" evidence="3">
    <location>
        <begin position="259"/>
        <end position="291"/>
    </location>
</feature>
<dbReference type="InterPro" id="IPR036770">
    <property type="entry name" value="Ankyrin_rpt-contain_sf"/>
</dbReference>
<dbReference type="InterPro" id="IPR001315">
    <property type="entry name" value="CARD"/>
</dbReference>
<keyword evidence="2 3" id="KW-0040">ANK repeat</keyword>
<feature type="repeat" description="ANK" evidence="3">
    <location>
        <begin position="226"/>
        <end position="258"/>
    </location>
</feature>
<dbReference type="Proteomes" id="UP000683360">
    <property type="component" value="Unassembled WGS sequence"/>
</dbReference>
<keyword evidence="1" id="KW-0677">Repeat</keyword>
<evidence type="ECO:0000256" key="3">
    <source>
        <dbReference type="PROSITE-ProRule" id="PRU00023"/>
    </source>
</evidence>
<dbReference type="PROSITE" id="PS50209">
    <property type="entry name" value="CARD"/>
    <property type="match status" value="2"/>
</dbReference>
<dbReference type="SUPFAM" id="SSF48403">
    <property type="entry name" value="Ankyrin repeat"/>
    <property type="match status" value="1"/>
</dbReference>
<name>A0A8S3RME3_MYTED</name>
<keyword evidence="5" id="KW-0812">Transmembrane</keyword>
<dbReference type="GO" id="GO:0042981">
    <property type="term" value="P:regulation of apoptotic process"/>
    <property type="evidence" value="ECO:0007669"/>
    <property type="project" value="InterPro"/>
</dbReference>
<reference evidence="7" key="1">
    <citation type="submission" date="2021-03" db="EMBL/GenBank/DDBJ databases">
        <authorList>
            <person name="Bekaert M."/>
        </authorList>
    </citation>
    <scope>NUCLEOTIDE SEQUENCE</scope>
</reference>
<evidence type="ECO:0000259" key="6">
    <source>
        <dbReference type="PROSITE" id="PS50209"/>
    </source>
</evidence>
<dbReference type="PANTHER" id="PTHR24171">
    <property type="entry name" value="ANKYRIN REPEAT DOMAIN-CONTAINING PROTEIN 39-RELATED"/>
    <property type="match status" value="1"/>
</dbReference>
<feature type="domain" description="CARD" evidence="6">
    <location>
        <begin position="556"/>
        <end position="611"/>
    </location>
</feature>